<evidence type="ECO:0000313" key="1">
    <source>
        <dbReference type="EMBL" id="KKR69550.1"/>
    </source>
</evidence>
<sequence>MDELILVYTTWESEEHAKKAGKYLSGNDSDILVAT</sequence>
<dbReference type="Proteomes" id="UP000034562">
    <property type="component" value="Unassembled WGS sequence"/>
</dbReference>
<dbReference type="STRING" id="1618563.UU12_C0043G0006"/>
<reference evidence="1 2" key="1">
    <citation type="journal article" date="2015" name="Nature">
        <title>rRNA introns, odd ribosomes, and small enigmatic genomes across a large radiation of phyla.</title>
        <authorList>
            <person name="Brown C.T."/>
            <person name="Hug L.A."/>
            <person name="Thomas B.C."/>
            <person name="Sharon I."/>
            <person name="Castelle C.J."/>
            <person name="Singh A."/>
            <person name="Wilkins M.J."/>
            <person name="Williams K.H."/>
            <person name="Banfield J.F."/>
        </authorList>
    </citation>
    <scope>NUCLEOTIDE SEQUENCE [LARGE SCALE GENOMIC DNA]</scope>
</reference>
<name>A0A0G0VBT2_9BACT</name>
<gene>
    <name evidence="1" type="ORF">UU12_C0043G0006</name>
</gene>
<organism evidence="1 2">
    <name type="scientific">Candidatus Woesebacteria bacterium GW2011_GWA2_40_7b</name>
    <dbReference type="NCBI Taxonomy" id="1618563"/>
    <lineage>
        <taxon>Bacteria</taxon>
        <taxon>Candidatus Woeseibacteriota</taxon>
    </lineage>
</organism>
<comment type="caution">
    <text evidence="1">The sequence shown here is derived from an EMBL/GenBank/DDBJ whole genome shotgun (WGS) entry which is preliminary data.</text>
</comment>
<dbReference type="AlphaFoldDB" id="A0A0G0VBT2"/>
<proteinExistence type="predicted"/>
<accession>A0A0G0VBT2</accession>
<evidence type="ECO:0000313" key="2">
    <source>
        <dbReference type="Proteomes" id="UP000034562"/>
    </source>
</evidence>
<dbReference type="EMBL" id="LBZK01000043">
    <property type="protein sequence ID" value="KKR69550.1"/>
    <property type="molecule type" value="Genomic_DNA"/>
</dbReference>
<protein>
    <submittedName>
        <fullName evidence="1">Uncharacterized protein</fullName>
    </submittedName>
</protein>